<evidence type="ECO:0000313" key="4">
    <source>
        <dbReference type="Proteomes" id="UP000332933"/>
    </source>
</evidence>
<dbReference type="EMBL" id="VJMH01000022">
    <property type="protein sequence ID" value="KAF0720251.1"/>
    <property type="molecule type" value="Genomic_DNA"/>
</dbReference>
<accession>A0A485K7L3</accession>
<dbReference type="Proteomes" id="UP000332933">
    <property type="component" value="Unassembled WGS sequence"/>
</dbReference>
<proteinExistence type="predicted"/>
<evidence type="ECO:0000313" key="2">
    <source>
        <dbReference type="EMBL" id="KAF0720251.1"/>
    </source>
</evidence>
<dbReference type="PANTHER" id="PTHR22895:SF0">
    <property type="entry name" value="ARMADILLO REPEAT-CONTAINING PROTEIN 6"/>
    <property type="match status" value="1"/>
</dbReference>
<reference evidence="3 4" key="1">
    <citation type="submission" date="2019-03" db="EMBL/GenBank/DDBJ databases">
        <authorList>
            <person name="Gaulin E."/>
            <person name="Dumas B."/>
        </authorList>
    </citation>
    <scope>NUCLEOTIDE SEQUENCE [LARGE SCALE GENOMIC DNA]</scope>
    <source>
        <strain evidence="3">CBS 568.67</strain>
    </source>
</reference>
<dbReference type="Gene3D" id="1.25.10.10">
    <property type="entry name" value="Leucine-rich Repeat Variant"/>
    <property type="match status" value="1"/>
</dbReference>
<keyword evidence="4" id="KW-1185">Reference proteome</keyword>
<sequence>MSVPMVQEHFCIYNDTMSHNTTATPLTEVLSLIASQSPLLSAEGLNKLGQLAFNEARVKVEAGQAGAIAAIVDAMKRSQENGSVQEDGCRVLRTVAFHCEANLNLVQAEGAVDAVATALKLHHANEAVVAEGFWALVVFCANHLGNTTVAKERVNVAELMAEHASNAEIQKKGLFLTVLFG</sequence>
<name>A0A485K7L3_9STRA</name>
<dbReference type="SUPFAM" id="SSF48371">
    <property type="entry name" value="ARM repeat"/>
    <property type="match status" value="1"/>
</dbReference>
<dbReference type="InterPro" id="IPR016024">
    <property type="entry name" value="ARM-type_fold"/>
</dbReference>
<keyword evidence="1" id="KW-0677">Repeat</keyword>
<dbReference type="EMBL" id="CAADRA010000022">
    <property type="protein sequence ID" value="VFT77663.1"/>
    <property type="molecule type" value="Genomic_DNA"/>
</dbReference>
<protein>
    <submittedName>
        <fullName evidence="3">Aste57867_438 protein</fullName>
    </submittedName>
</protein>
<organism evidence="3 4">
    <name type="scientific">Aphanomyces stellatus</name>
    <dbReference type="NCBI Taxonomy" id="120398"/>
    <lineage>
        <taxon>Eukaryota</taxon>
        <taxon>Sar</taxon>
        <taxon>Stramenopiles</taxon>
        <taxon>Oomycota</taxon>
        <taxon>Saprolegniomycetes</taxon>
        <taxon>Saprolegniales</taxon>
        <taxon>Verrucalvaceae</taxon>
        <taxon>Aphanomyces</taxon>
    </lineage>
</organism>
<gene>
    <name evidence="3" type="primary">Aste57867_438</name>
    <name evidence="2" type="ORF">As57867_000437</name>
    <name evidence="3" type="ORF">ASTE57867_438</name>
</gene>
<dbReference type="AlphaFoldDB" id="A0A485K7L3"/>
<evidence type="ECO:0000256" key="1">
    <source>
        <dbReference type="ARBA" id="ARBA00022737"/>
    </source>
</evidence>
<dbReference type="PANTHER" id="PTHR22895">
    <property type="entry name" value="ARMADILLO REPEAT-CONTAINING PROTEIN 6"/>
    <property type="match status" value="1"/>
</dbReference>
<reference evidence="2" key="2">
    <citation type="submission" date="2019-06" db="EMBL/GenBank/DDBJ databases">
        <title>Genomics analysis of Aphanomyces spp. identifies a new class of oomycete effector associated with host adaptation.</title>
        <authorList>
            <person name="Gaulin E."/>
        </authorList>
    </citation>
    <scope>NUCLEOTIDE SEQUENCE</scope>
    <source>
        <strain evidence="2">CBS 578.67</strain>
    </source>
</reference>
<dbReference type="InterPro" id="IPR011989">
    <property type="entry name" value="ARM-like"/>
</dbReference>
<dbReference type="OrthoDB" id="449062at2759"/>
<evidence type="ECO:0000313" key="3">
    <source>
        <dbReference type="EMBL" id="VFT77663.1"/>
    </source>
</evidence>